<keyword evidence="3" id="KW-0614">Plasmid</keyword>
<protein>
    <submittedName>
        <fullName evidence="3">Uncharacterized protein</fullName>
    </submittedName>
</protein>
<evidence type="ECO:0000313" key="3">
    <source>
        <dbReference type="EMBL" id="CAI10404.1"/>
    </source>
</evidence>
<feature type="non-terminal residue" evidence="3">
    <location>
        <position position="1"/>
    </location>
</feature>
<sequence length="106" mass="11696">NALFGCRRPSSLSRMMTWFGKSAGGVALMMFKVLFQFNWRQTHAADEPPGGRGEDSASSLQHSSRHHPPIRSCLSVACAQQSRQVAPPQNASSPPFSQWLQQSVVR</sequence>
<dbReference type="EMBL" id="CR555307">
    <property type="protein sequence ID" value="CAI10404.1"/>
    <property type="molecule type" value="Genomic_DNA"/>
</dbReference>
<evidence type="ECO:0000313" key="4">
    <source>
        <dbReference type="Proteomes" id="UP000006552"/>
    </source>
</evidence>
<keyword evidence="2" id="KW-1133">Transmembrane helix</keyword>
<feature type="region of interest" description="Disordered" evidence="1">
    <location>
        <begin position="84"/>
        <end position="106"/>
    </location>
</feature>
<dbReference type="Proteomes" id="UP000006552">
    <property type="component" value="Plasmid 1"/>
</dbReference>
<reference evidence="3 4" key="1">
    <citation type="journal article" date="2005" name="Arch. Microbiol.">
        <title>The genome sequence of an anaerobic aromatic-degrading denitrifying bacterium, strain EbN1.</title>
        <authorList>
            <person name="Rabus R."/>
            <person name="Kube M."/>
            <person name="Heider J."/>
            <person name="Beck A."/>
            <person name="Heitmann K."/>
            <person name="Widdel F."/>
            <person name="Reinhardt R."/>
        </authorList>
    </citation>
    <scope>NUCLEOTIDE SEQUENCE [LARGE SCALE GENOMIC DNA]</scope>
    <source>
        <strain evidence="3 4">EbN1</strain>
        <plasmid evidence="4">Plasmid pAzo1</plasmid>
    </source>
</reference>
<feature type="transmembrane region" description="Helical" evidence="2">
    <location>
        <begin position="18"/>
        <end position="35"/>
    </location>
</feature>
<name>Q5NX10_AROAE</name>
<feature type="region of interest" description="Disordered" evidence="1">
    <location>
        <begin position="43"/>
        <end position="68"/>
    </location>
</feature>
<dbReference type="KEGG" id="eba:p1B210"/>
<geneLocation type="plasmid" evidence="4">
    <name>pAzo1</name>
</geneLocation>
<evidence type="ECO:0000256" key="2">
    <source>
        <dbReference type="SAM" id="Phobius"/>
    </source>
</evidence>
<evidence type="ECO:0000256" key="1">
    <source>
        <dbReference type="SAM" id="MobiDB-lite"/>
    </source>
</evidence>
<keyword evidence="4" id="KW-1185">Reference proteome</keyword>
<accession>Q5NX10</accession>
<organism evidence="3 4">
    <name type="scientific">Aromatoleum aromaticum (strain DSM 19018 / LMG 30748 / EbN1)</name>
    <name type="common">Azoarcus sp. (strain EbN1)</name>
    <dbReference type="NCBI Taxonomy" id="76114"/>
    <lineage>
        <taxon>Bacteria</taxon>
        <taxon>Pseudomonadati</taxon>
        <taxon>Pseudomonadota</taxon>
        <taxon>Betaproteobacteria</taxon>
        <taxon>Rhodocyclales</taxon>
        <taxon>Rhodocyclaceae</taxon>
        <taxon>Aromatoleum</taxon>
    </lineage>
</organism>
<dbReference type="AlphaFoldDB" id="Q5NX10"/>
<dbReference type="HOGENOM" id="CLU_2228662_0_0_4"/>
<gene>
    <name evidence="3" type="ORF">p1B210</name>
</gene>
<proteinExistence type="predicted"/>
<keyword evidence="2" id="KW-0472">Membrane</keyword>
<keyword evidence="2" id="KW-0812">Transmembrane</keyword>